<dbReference type="RefSeq" id="WP_253253619.1">
    <property type="nucleotide sequence ID" value="NZ_UGIF01000002.1"/>
</dbReference>
<dbReference type="EMBL" id="UGIF01000002">
    <property type="protein sequence ID" value="STP30938.1"/>
    <property type="molecule type" value="Genomic_DNA"/>
</dbReference>
<proteinExistence type="predicted"/>
<gene>
    <name evidence="1" type="ORF">NCTC8129_03195</name>
</gene>
<sequence length="69" mass="7843">MDVHGTGTINHIASNIGIESALQIHVLEKLSFVITLDTLKVIKEFYRCNIDDLDDNIILMEEAFKKIIE</sequence>
<accession>A0A377KP31</accession>
<reference evidence="1 2" key="1">
    <citation type="submission" date="2018-06" db="EMBL/GenBank/DDBJ databases">
        <authorList>
            <consortium name="Pathogen Informatics"/>
            <person name="Doyle S."/>
        </authorList>
    </citation>
    <scope>NUCLEOTIDE SEQUENCE [LARGE SCALE GENOMIC DNA]</scope>
    <source>
        <strain evidence="1 2">NCTC8129</strain>
    </source>
</reference>
<protein>
    <submittedName>
        <fullName evidence="1">Uncharacterized protein</fullName>
    </submittedName>
</protein>
<name>A0A377KP31_9ENTE</name>
<evidence type="ECO:0000313" key="1">
    <source>
        <dbReference type="EMBL" id="STP30938.1"/>
    </source>
</evidence>
<organism evidence="1 2">
    <name type="scientific">Enterococcus durans</name>
    <dbReference type="NCBI Taxonomy" id="53345"/>
    <lineage>
        <taxon>Bacteria</taxon>
        <taxon>Bacillati</taxon>
        <taxon>Bacillota</taxon>
        <taxon>Bacilli</taxon>
        <taxon>Lactobacillales</taxon>
        <taxon>Enterococcaceae</taxon>
        <taxon>Enterococcus</taxon>
    </lineage>
</organism>
<evidence type="ECO:0000313" key="2">
    <source>
        <dbReference type="Proteomes" id="UP000254070"/>
    </source>
</evidence>
<dbReference type="Proteomes" id="UP000254070">
    <property type="component" value="Unassembled WGS sequence"/>
</dbReference>
<dbReference type="AlphaFoldDB" id="A0A377KP31"/>